<dbReference type="GO" id="GO:0016787">
    <property type="term" value="F:hydrolase activity"/>
    <property type="evidence" value="ECO:0007669"/>
    <property type="project" value="UniProtKB-KW"/>
</dbReference>
<evidence type="ECO:0000256" key="3">
    <source>
        <dbReference type="ARBA" id="ARBA00022801"/>
    </source>
</evidence>
<dbReference type="InterPro" id="IPR001279">
    <property type="entry name" value="Metallo-B-lactamas"/>
</dbReference>
<feature type="domain" description="Metallo-beta-lactamase" evidence="5">
    <location>
        <begin position="82"/>
        <end position="304"/>
    </location>
</feature>
<evidence type="ECO:0000259" key="5">
    <source>
        <dbReference type="SMART" id="SM00849"/>
    </source>
</evidence>
<evidence type="ECO:0000256" key="1">
    <source>
        <dbReference type="ARBA" id="ARBA00007749"/>
    </source>
</evidence>
<dbReference type="EMBL" id="RQGM01000059">
    <property type="protein sequence ID" value="TGL82032.1"/>
    <property type="molecule type" value="Genomic_DNA"/>
</dbReference>
<name>A0A6N4QVB9_9LEPT</name>
<dbReference type="InterPro" id="IPR036866">
    <property type="entry name" value="RibonucZ/Hydroxyglut_hydro"/>
</dbReference>
<proteinExistence type="inferred from homology"/>
<comment type="caution">
    <text evidence="6">The sequence shown here is derived from an EMBL/GenBank/DDBJ whole genome shotgun (WGS) entry which is preliminary data.</text>
</comment>
<dbReference type="Gene3D" id="3.60.15.10">
    <property type="entry name" value="Ribonuclease Z/Hydroxyacylglutathione hydrolase-like"/>
    <property type="match status" value="1"/>
</dbReference>
<dbReference type="SMART" id="SM00849">
    <property type="entry name" value="Lactamase_B"/>
    <property type="match status" value="1"/>
</dbReference>
<evidence type="ECO:0000256" key="2">
    <source>
        <dbReference type="ARBA" id="ARBA00022723"/>
    </source>
</evidence>
<keyword evidence="3 6" id="KW-0378">Hydrolase</keyword>
<dbReference type="PANTHER" id="PTHR42978:SF3">
    <property type="entry name" value="BLR3078 PROTEIN"/>
    <property type="match status" value="1"/>
</dbReference>
<comment type="similarity">
    <text evidence="1">Belongs to the metallo-beta-lactamase superfamily.</text>
</comment>
<evidence type="ECO:0000256" key="4">
    <source>
        <dbReference type="ARBA" id="ARBA00022833"/>
    </source>
</evidence>
<dbReference type="PANTHER" id="PTHR42978">
    <property type="entry name" value="QUORUM-QUENCHING LACTONASE YTNP-RELATED-RELATED"/>
    <property type="match status" value="1"/>
</dbReference>
<reference evidence="6 7" key="1">
    <citation type="journal article" date="2019" name="PLoS Negl. Trop. Dis.">
        <title>Revisiting the worldwide diversity of Leptospira species in the environment.</title>
        <authorList>
            <person name="Vincent A.T."/>
            <person name="Schiettekatte O."/>
            <person name="Bourhy P."/>
            <person name="Veyrier F.J."/>
            <person name="Picardeau M."/>
        </authorList>
    </citation>
    <scope>NUCLEOTIDE SEQUENCE [LARGE SCALE GENOMIC DNA]</scope>
    <source>
        <strain evidence="6 7">201702445</strain>
    </source>
</reference>
<gene>
    <name evidence="6" type="ORF">EHQ83_14490</name>
</gene>
<dbReference type="AlphaFoldDB" id="A0A6N4QVB9"/>
<keyword evidence="2" id="KW-0479">Metal-binding</keyword>
<dbReference type="GO" id="GO:0046872">
    <property type="term" value="F:metal ion binding"/>
    <property type="evidence" value="ECO:0007669"/>
    <property type="project" value="UniProtKB-KW"/>
</dbReference>
<dbReference type="Pfam" id="PF00753">
    <property type="entry name" value="Lactamase_B"/>
    <property type="match status" value="1"/>
</dbReference>
<dbReference type="CDD" id="cd07730">
    <property type="entry name" value="metallo-hydrolase-like_MBL-fold"/>
    <property type="match status" value="1"/>
</dbReference>
<dbReference type="Proteomes" id="UP000297613">
    <property type="component" value="Unassembled WGS sequence"/>
</dbReference>
<keyword evidence="4" id="KW-0862">Zinc</keyword>
<accession>A0A6N4QVB9</accession>
<dbReference type="SUPFAM" id="SSF56281">
    <property type="entry name" value="Metallo-hydrolase/oxidoreductase"/>
    <property type="match status" value="1"/>
</dbReference>
<dbReference type="RefSeq" id="WP_135568753.1">
    <property type="nucleotide sequence ID" value="NZ_RQGK01000049.1"/>
</dbReference>
<evidence type="ECO:0000313" key="6">
    <source>
        <dbReference type="EMBL" id="TGL82032.1"/>
    </source>
</evidence>
<protein>
    <submittedName>
        <fullName evidence="6">MBL fold metallo-hydrolase</fullName>
    </submittedName>
</protein>
<dbReference type="InterPro" id="IPR051013">
    <property type="entry name" value="MBL_superfamily_lactonases"/>
</dbReference>
<sequence>MKYVWIVSGIAAVLLLGSVYALGYPKLEIQNNKELSVQGKEFQNTEFKNPGVRFTLLRTANAGTSEAFLFEGGNLFQKRIVAHSALLVEHPKGRFLFDTGLGTDIKEQFALKPLHLKILMAYSDHIAAVTILQKAGYDLSKIGKVFLSHMHWDHASGIKDFPWAKIVTTKEERKEAQTSNTRHGYIQRQFDGNSIQWEDIRFSETPYESYSQSLDLYGDGSVVFVPMEGHGGGSIGLFINLSREKRYFFTGDISWSKEGFQIPAHKPRLSRRIADRNPEQLGQELLRVHELVRKKPEIQIIPAHDSIAQSNLAQFPNWND</sequence>
<organism evidence="6 7">
    <name type="scientific">Leptospira yasudae</name>
    <dbReference type="NCBI Taxonomy" id="2202201"/>
    <lineage>
        <taxon>Bacteria</taxon>
        <taxon>Pseudomonadati</taxon>
        <taxon>Spirochaetota</taxon>
        <taxon>Spirochaetia</taxon>
        <taxon>Leptospirales</taxon>
        <taxon>Leptospiraceae</taxon>
        <taxon>Leptospira</taxon>
    </lineage>
</organism>
<evidence type="ECO:0000313" key="7">
    <source>
        <dbReference type="Proteomes" id="UP000297613"/>
    </source>
</evidence>